<evidence type="ECO:0000256" key="2">
    <source>
        <dbReference type="SAM" id="MobiDB-lite"/>
    </source>
</evidence>
<keyword evidence="1" id="KW-0175">Coiled coil</keyword>
<dbReference type="EMBL" id="JAUUTY010000006">
    <property type="protein sequence ID" value="KAK1616023.1"/>
    <property type="molecule type" value="Genomic_DNA"/>
</dbReference>
<evidence type="ECO:0000256" key="1">
    <source>
        <dbReference type="SAM" id="Coils"/>
    </source>
</evidence>
<feature type="region of interest" description="Disordered" evidence="2">
    <location>
        <begin position="162"/>
        <end position="220"/>
    </location>
</feature>
<evidence type="ECO:0000313" key="4">
    <source>
        <dbReference type="Proteomes" id="UP001231189"/>
    </source>
</evidence>
<name>A0AAD8VT53_LOLMU</name>
<reference evidence="3" key="1">
    <citation type="submission" date="2023-07" db="EMBL/GenBank/DDBJ databases">
        <title>A chromosome-level genome assembly of Lolium multiflorum.</title>
        <authorList>
            <person name="Chen Y."/>
            <person name="Copetti D."/>
            <person name="Kolliker R."/>
            <person name="Studer B."/>
        </authorList>
    </citation>
    <scope>NUCLEOTIDE SEQUENCE</scope>
    <source>
        <strain evidence="3">02402/16</strain>
        <tissue evidence="3">Leaf</tissue>
    </source>
</reference>
<feature type="coiled-coil region" evidence="1">
    <location>
        <begin position="230"/>
        <end position="299"/>
    </location>
</feature>
<organism evidence="3 4">
    <name type="scientific">Lolium multiflorum</name>
    <name type="common">Italian ryegrass</name>
    <name type="synonym">Lolium perenne subsp. multiflorum</name>
    <dbReference type="NCBI Taxonomy" id="4521"/>
    <lineage>
        <taxon>Eukaryota</taxon>
        <taxon>Viridiplantae</taxon>
        <taxon>Streptophyta</taxon>
        <taxon>Embryophyta</taxon>
        <taxon>Tracheophyta</taxon>
        <taxon>Spermatophyta</taxon>
        <taxon>Magnoliopsida</taxon>
        <taxon>Liliopsida</taxon>
        <taxon>Poales</taxon>
        <taxon>Poaceae</taxon>
        <taxon>BOP clade</taxon>
        <taxon>Pooideae</taxon>
        <taxon>Poodae</taxon>
        <taxon>Poeae</taxon>
        <taxon>Poeae Chloroplast Group 2 (Poeae type)</taxon>
        <taxon>Loliodinae</taxon>
        <taxon>Loliinae</taxon>
        <taxon>Lolium</taxon>
    </lineage>
</organism>
<comment type="caution">
    <text evidence="3">The sequence shown here is derived from an EMBL/GenBank/DDBJ whole genome shotgun (WGS) entry which is preliminary data.</text>
</comment>
<protein>
    <submittedName>
        <fullName evidence="3">Uncharacterized protein</fullName>
    </submittedName>
</protein>
<gene>
    <name evidence="3" type="ORF">QYE76_021540</name>
</gene>
<keyword evidence="4" id="KW-1185">Reference proteome</keyword>
<feature type="compositionally biased region" description="Low complexity" evidence="2">
    <location>
        <begin position="178"/>
        <end position="205"/>
    </location>
</feature>
<feature type="region of interest" description="Disordered" evidence="2">
    <location>
        <begin position="89"/>
        <end position="128"/>
    </location>
</feature>
<evidence type="ECO:0000313" key="3">
    <source>
        <dbReference type="EMBL" id="KAK1616023.1"/>
    </source>
</evidence>
<proteinExistence type="predicted"/>
<accession>A0AAD8VT53</accession>
<dbReference type="Proteomes" id="UP001231189">
    <property type="component" value="Unassembled WGS sequence"/>
</dbReference>
<dbReference type="AlphaFoldDB" id="A0AAD8VT53"/>
<sequence>MENYSLLMGAAAVMKMAAEMAAVSMEKPSGGTSPSGVPKQGLLSPDLGFAMAAALELFTVAASKDSHNLPNDTSEGRGSSEPVDFRTVEHTSPFDEPDDPINSETAHANFPPSAGDTCDTEGSVRNDDADHNAFVDAAVEETRASPKKRSIGGFADEDDLLDFDDTFIEPPPKKARSDAVSPAAAASEASAPKAAPVAQASTASSLSKGKDAPAAAAAPSPDLRGVISSLEAFASQFTSLEADKIRLQEEARSSSSKLDGAIKKAAVARQEVDSLKEELNKLKERLKEEEARAAEKDELLRQSALALLEAADIPATALDKVPSNSPANGVSTVLTAHQLTRGLLDKGKGALARMHSMILPKATQEKTLGQLIDAFAIDTKEVIEVFPVPSFVDDSSGIVPENDRIQRMKDRIAQMEKDLRSTYALAAIINKKSETAADVERYALTELHKATESLNCLLSIANVTGELEALYPKVLLPANIIVDRLERDSKVPEEKETPQV</sequence>